<feature type="region of interest" description="Disordered" evidence="1">
    <location>
        <begin position="125"/>
        <end position="219"/>
    </location>
</feature>
<feature type="compositionally biased region" description="Polar residues" evidence="1">
    <location>
        <begin position="185"/>
        <end position="198"/>
    </location>
</feature>
<gene>
    <name evidence="2" type="ORF">FKW44_025243</name>
</gene>
<organism evidence="2 3">
    <name type="scientific">Caligus rogercresseyi</name>
    <name type="common">Sea louse</name>
    <dbReference type="NCBI Taxonomy" id="217165"/>
    <lineage>
        <taxon>Eukaryota</taxon>
        <taxon>Metazoa</taxon>
        <taxon>Ecdysozoa</taxon>
        <taxon>Arthropoda</taxon>
        <taxon>Crustacea</taxon>
        <taxon>Multicrustacea</taxon>
        <taxon>Hexanauplia</taxon>
        <taxon>Copepoda</taxon>
        <taxon>Siphonostomatoida</taxon>
        <taxon>Caligidae</taxon>
        <taxon>Caligus</taxon>
    </lineage>
</organism>
<evidence type="ECO:0000313" key="3">
    <source>
        <dbReference type="Proteomes" id="UP000595437"/>
    </source>
</evidence>
<keyword evidence="3" id="KW-1185">Reference proteome</keyword>
<evidence type="ECO:0000256" key="1">
    <source>
        <dbReference type="SAM" id="MobiDB-lite"/>
    </source>
</evidence>
<feature type="compositionally biased region" description="Polar residues" evidence="1">
    <location>
        <begin position="126"/>
        <end position="135"/>
    </location>
</feature>
<sequence>MRSEDCACVINYNIQRTIHPTNHPVIHSSFAPLERDGRFGASQDPDDSLSPPRDHSILLGAPILSAEGRRFSLNPLVLFSKSPLLRDLFLEEEELLSDRVLLTNILKQTWKLSWRASSRVRRCQECSGSPGTLQRQPRGPSFTYKDEPSKWSCRRRSRKPRTIKKNNRRRRSRRISSSKVAAAAQENNSPTKPATSKITAKKKRIPSCCKSGDFDFHGR</sequence>
<evidence type="ECO:0000313" key="2">
    <source>
        <dbReference type="EMBL" id="QQP31590.1"/>
    </source>
</evidence>
<feature type="compositionally biased region" description="Basic residues" evidence="1">
    <location>
        <begin position="152"/>
        <end position="176"/>
    </location>
</feature>
<dbReference type="EMBL" id="CP045910">
    <property type="protein sequence ID" value="QQP31590.1"/>
    <property type="molecule type" value="Genomic_DNA"/>
</dbReference>
<reference evidence="3" key="1">
    <citation type="submission" date="2021-01" db="EMBL/GenBank/DDBJ databases">
        <title>Caligus Genome Assembly.</title>
        <authorList>
            <person name="Gallardo-Escarate C."/>
        </authorList>
    </citation>
    <scope>NUCLEOTIDE SEQUENCE [LARGE SCALE GENOMIC DNA]</scope>
</reference>
<proteinExistence type="predicted"/>
<protein>
    <submittedName>
        <fullName evidence="2">Uncharacterized protein</fullName>
    </submittedName>
</protein>
<accession>A0A7T8JSD7</accession>
<name>A0A7T8JSD7_CALRO</name>
<dbReference type="Proteomes" id="UP000595437">
    <property type="component" value="Chromosome 21"/>
</dbReference>
<dbReference type="AlphaFoldDB" id="A0A7T8JSD7"/>